<evidence type="ECO:0000313" key="13">
    <source>
        <dbReference type="EMBL" id="MDR6629861.1"/>
    </source>
</evidence>
<evidence type="ECO:0000256" key="8">
    <source>
        <dbReference type="ARBA" id="ARBA00023114"/>
    </source>
</evidence>
<comment type="caution">
    <text evidence="13">The sequence shown here is derived from an EMBL/GenBank/DDBJ whole genome shotgun (WGS) entry which is preliminary data.</text>
</comment>
<feature type="domain" description="Porin" evidence="12">
    <location>
        <begin position="7"/>
        <end position="337"/>
    </location>
</feature>
<evidence type="ECO:0000313" key="14">
    <source>
        <dbReference type="Proteomes" id="UP001262767"/>
    </source>
</evidence>
<dbReference type="GO" id="GO:0046930">
    <property type="term" value="C:pore complex"/>
    <property type="evidence" value="ECO:0007669"/>
    <property type="project" value="UniProtKB-KW"/>
</dbReference>
<keyword evidence="9" id="KW-0472">Membrane</keyword>
<dbReference type="RefSeq" id="WP_005247211.1">
    <property type="nucleotide sequence ID" value="NZ_JACWEU010000005.1"/>
</dbReference>
<keyword evidence="7" id="KW-0406">Ion transport</keyword>
<evidence type="ECO:0000256" key="9">
    <source>
        <dbReference type="ARBA" id="ARBA00023136"/>
    </source>
</evidence>
<keyword evidence="8" id="KW-0626">Porin</keyword>
<protein>
    <submittedName>
        <fullName evidence="13">Porin</fullName>
    </submittedName>
</protein>
<keyword evidence="5" id="KW-0812">Transmembrane</keyword>
<evidence type="ECO:0000256" key="5">
    <source>
        <dbReference type="ARBA" id="ARBA00022692"/>
    </source>
</evidence>
<proteinExistence type="predicted"/>
<evidence type="ECO:0000256" key="3">
    <source>
        <dbReference type="ARBA" id="ARBA00022448"/>
    </source>
</evidence>
<keyword evidence="3" id="KW-0813">Transport</keyword>
<evidence type="ECO:0000256" key="10">
    <source>
        <dbReference type="ARBA" id="ARBA00023237"/>
    </source>
</evidence>
<evidence type="ECO:0000256" key="2">
    <source>
        <dbReference type="ARBA" id="ARBA00011233"/>
    </source>
</evidence>
<reference evidence="13" key="1">
    <citation type="submission" date="2023-07" db="EMBL/GenBank/DDBJ databases">
        <title>Sorghum-associated microbial communities from plants grown in Nebraska, USA.</title>
        <authorList>
            <person name="Schachtman D."/>
        </authorList>
    </citation>
    <scope>NUCLEOTIDE SEQUENCE</scope>
    <source>
        <strain evidence="13">BE44</strain>
    </source>
</reference>
<feature type="signal peptide" evidence="11">
    <location>
        <begin position="1"/>
        <end position="20"/>
    </location>
</feature>
<dbReference type="GO" id="GO:0006811">
    <property type="term" value="P:monoatomic ion transport"/>
    <property type="evidence" value="ECO:0007669"/>
    <property type="project" value="UniProtKB-KW"/>
</dbReference>
<organism evidence="13 14">
    <name type="scientific">Acinetobacter lwoffii</name>
    <dbReference type="NCBI Taxonomy" id="28090"/>
    <lineage>
        <taxon>Bacteria</taxon>
        <taxon>Pseudomonadati</taxon>
        <taxon>Pseudomonadota</taxon>
        <taxon>Gammaproteobacteria</taxon>
        <taxon>Moraxellales</taxon>
        <taxon>Moraxellaceae</taxon>
        <taxon>Acinetobacter</taxon>
    </lineage>
</organism>
<dbReference type="Pfam" id="PF13609">
    <property type="entry name" value="Porin_4"/>
    <property type="match status" value="1"/>
</dbReference>
<evidence type="ECO:0000256" key="6">
    <source>
        <dbReference type="ARBA" id="ARBA00022729"/>
    </source>
</evidence>
<dbReference type="GO" id="GO:0015288">
    <property type="term" value="F:porin activity"/>
    <property type="evidence" value="ECO:0007669"/>
    <property type="project" value="UniProtKB-KW"/>
</dbReference>
<evidence type="ECO:0000256" key="4">
    <source>
        <dbReference type="ARBA" id="ARBA00022452"/>
    </source>
</evidence>
<comment type="subcellular location">
    <subcellularLocation>
        <location evidence="1">Cell outer membrane</location>
        <topology evidence="1">Multi-pass membrane protein</topology>
    </subcellularLocation>
</comment>
<sequence>MKKLLLATAVAALGMSAAQAAPTLYGKLNVSIDQVDNYDFKGNDVSEVSSHASRIGVKGEEKLTDKLSAVYQAEWAVSTDGSGSDTDWSARNRFIGLKWAGLGTLKAGNYDSYFKTAAGSAQDIFNDHTRLDITNMMHGEERPKNSIGIETDKKLLGGVQFNIMALQGENSAAPGAGTSGDDSARDGFGDGISASVLYDNKDIGLSLGLAANSAVEGKYVGFDGKKYISDAFRITGAYDFSKVGINGLTLGGLWQTAEPSDDLTAAKGLQEDAFTIAAAYKIGSTPWVVKAEYANANTEYTAGTTSVDRDINQYGLGVDYYFNKQARMYGIVASQERDWKTAAGEDDTMTVFGLGMEYNF</sequence>
<dbReference type="InterPro" id="IPR033900">
    <property type="entry name" value="Gram_neg_porin_domain"/>
</dbReference>
<keyword evidence="4" id="KW-1134">Transmembrane beta strand</keyword>
<keyword evidence="6 11" id="KW-0732">Signal</keyword>
<comment type="subunit">
    <text evidence="2">Homotrimer.</text>
</comment>
<accession>A0AAW8LJK1</accession>
<dbReference type="CDD" id="cd00342">
    <property type="entry name" value="gram_neg_porins"/>
    <property type="match status" value="1"/>
</dbReference>
<dbReference type="InterPro" id="IPR023614">
    <property type="entry name" value="Porin_dom_sf"/>
</dbReference>
<dbReference type="InterPro" id="IPR050298">
    <property type="entry name" value="Gram-neg_bact_OMP"/>
</dbReference>
<dbReference type="PANTHER" id="PTHR34501:SF9">
    <property type="entry name" value="MAJOR OUTER MEMBRANE PROTEIN P.IA"/>
    <property type="match status" value="1"/>
</dbReference>
<evidence type="ECO:0000256" key="1">
    <source>
        <dbReference type="ARBA" id="ARBA00004571"/>
    </source>
</evidence>
<dbReference type="Gene3D" id="2.40.160.10">
    <property type="entry name" value="Porin"/>
    <property type="match status" value="1"/>
</dbReference>
<evidence type="ECO:0000259" key="12">
    <source>
        <dbReference type="Pfam" id="PF13609"/>
    </source>
</evidence>
<dbReference type="EMBL" id="JAVDSC010000007">
    <property type="protein sequence ID" value="MDR6629861.1"/>
    <property type="molecule type" value="Genomic_DNA"/>
</dbReference>
<name>A0AAW8LJK1_ACILW</name>
<gene>
    <name evidence="13" type="ORF">J2X86_001913</name>
</gene>
<dbReference type="AlphaFoldDB" id="A0AAW8LJK1"/>
<dbReference type="Proteomes" id="UP001262767">
    <property type="component" value="Unassembled WGS sequence"/>
</dbReference>
<evidence type="ECO:0000256" key="11">
    <source>
        <dbReference type="SAM" id="SignalP"/>
    </source>
</evidence>
<keyword evidence="10" id="KW-0998">Cell outer membrane</keyword>
<dbReference type="GO" id="GO:0009279">
    <property type="term" value="C:cell outer membrane"/>
    <property type="evidence" value="ECO:0007669"/>
    <property type="project" value="UniProtKB-SubCell"/>
</dbReference>
<dbReference type="SUPFAM" id="SSF56935">
    <property type="entry name" value="Porins"/>
    <property type="match status" value="1"/>
</dbReference>
<dbReference type="PANTHER" id="PTHR34501">
    <property type="entry name" value="PROTEIN YDDL-RELATED"/>
    <property type="match status" value="1"/>
</dbReference>
<feature type="chain" id="PRO_5043869045" evidence="11">
    <location>
        <begin position="21"/>
        <end position="360"/>
    </location>
</feature>
<evidence type="ECO:0000256" key="7">
    <source>
        <dbReference type="ARBA" id="ARBA00023065"/>
    </source>
</evidence>